<accession>S5LYN5</accession>
<evidence type="ECO:0000256" key="4">
    <source>
        <dbReference type="ARBA" id="ARBA00022989"/>
    </source>
</evidence>
<feature type="transmembrane region" description="Helical" evidence="6">
    <location>
        <begin position="303"/>
        <end position="323"/>
    </location>
</feature>
<dbReference type="PATRIC" id="fig|1276220.3.peg.1095"/>
<gene>
    <name evidence="7" type="ORF">STAIW_v1c10780</name>
</gene>
<dbReference type="KEGG" id="stai:STAIW_v1c10780"/>
<keyword evidence="8" id="KW-1185">Reference proteome</keyword>
<dbReference type="GO" id="GO:0022857">
    <property type="term" value="F:transmembrane transporter activity"/>
    <property type="evidence" value="ECO:0007669"/>
    <property type="project" value="InterPro"/>
</dbReference>
<evidence type="ECO:0000256" key="6">
    <source>
        <dbReference type="SAM" id="Phobius"/>
    </source>
</evidence>
<keyword evidence="5 6" id="KW-0472">Membrane</keyword>
<dbReference type="Proteomes" id="UP000014984">
    <property type="component" value="Chromosome"/>
</dbReference>
<dbReference type="PANTHER" id="PTHR42770">
    <property type="entry name" value="AMINO ACID TRANSPORTER-RELATED"/>
    <property type="match status" value="1"/>
</dbReference>
<keyword evidence="3 6" id="KW-0812">Transmembrane</keyword>
<dbReference type="GO" id="GO:0005886">
    <property type="term" value="C:plasma membrane"/>
    <property type="evidence" value="ECO:0007669"/>
    <property type="project" value="UniProtKB-SubCell"/>
</dbReference>
<sequence length="522" mass="59799">MIKISKKNKTKNKIFEFLTIFSMVFGIVVGGGIYLKNKTEPGGVLWEAGRNPWIALGVWLFIGVMCALMMISFIEAASTTKDGEHSTTQTWANKFINRRTASLFSILYICMYLPILAAIGAIFTIDTLFDAINNLYFSLNNESLISIIGEVNFIFIKITLSTIVLITFQVMNIYTKKPSKIIQNIFTFIKFIPLFTVIIGGIIIVLNNKNNINSFNPSQPYESVSLSLVFATMIPILFAFDGFIYASALKKDCEHKEVVAPAMMTAILAVTVFYIFITVSVFISREDGNIFNFFETIFNNNPWVIFIFRIIIAATLLTMVNGYTTLLPRTVHSALQEGFIFFPEKKKKISYEKSGFIGMIVTLSIYIVFIIISLLITWNSEKIDYFYIANYSSNSSVMFAFVVYFILIVAILDNRRTNKVEVQKIKGGYILGIVAAIFILIVMSYTYYDFFVNKIKNNNLIDPLLLIFFSLLIALFWVINEALISKINIKENDFYLRLHPKNWFKYDRNKEIEKYINKNKVK</sequence>
<feature type="transmembrane region" description="Helical" evidence="6">
    <location>
        <begin position="258"/>
        <end position="283"/>
    </location>
</feature>
<feature type="transmembrane region" description="Helical" evidence="6">
    <location>
        <begin position="14"/>
        <end position="34"/>
    </location>
</feature>
<feature type="transmembrane region" description="Helical" evidence="6">
    <location>
        <begin position="396"/>
        <end position="415"/>
    </location>
</feature>
<feature type="transmembrane region" description="Helical" evidence="6">
    <location>
        <begin position="427"/>
        <end position="448"/>
    </location>
</feature>
<organism evidence="7 8">
    <name type="scientific">Spiroplasma taiwanense CT-1</name>
    <dbReference type="NCBI Taxonomy" id="1276220"/>
    <lineage>
        <taxon>Bacteria</taxon>
        <taxon>Bacillati</taxon>
        <taxon>Mycoplasmatota</taxon>
        <taxon>Mollicutes</taxon>
        <taxon>Entomoplasmatales</taxon>
        <taxon>Spiroplasmataceae</taxon>
        <taxon>Spiroplasma</taxon>
    </lineage>
</organism>
<dbReference type="STRING" id="1276220.STAIW_v1c10780"/>
<feature type="transmembrane region" description="Helical" evidence="6">
    <location>
        <begin position="355"/>
        <end position="376"/>
    </location>
</feature>
<evidence type="ECO:0000313" key="8">
    <source>
        <dbReference type="Proteomes" id="UP000014984"/>
    </source>
</evidence>
<reference evidence="7 8" key="1">
    <citation type="journal article" date="2013" name="Genome Biol. Evol.">
        <title>Comparison of metabolic capacities and inference of gene content evolution in mosquito-associated Spiroplasma diminutum and S. taiwanense.</title>
        <authorList>
            <person name="Lo W.S."/>
            <person name="Ku C."/>
            <person name="Chen L.L."/>
            <person name="Chang T.H."/>
            <person name="Kuo C.H."/>
        </authorList>
    </citation>
    <scope>NUCLEOTIDE SEQUENCE [LARGE SCALE GENOMIC DNA]</scope>
    <source>
        <strain evidence="7">CT-1</strain>
    </source>
</reference>
<proteinExistence type="predicted"/>
<name>S5LYN5_9MOLU</name>
<dbReference type="eggNOG" id="COG1113">
    <property type="taxonomic scope" value="Bacteria"/>
</dbReference>
<feature type="transmembrane region" description="Helical" evidence="6">
    <location>
        <begin position="145"/>
        <end position="168"/>
    </location>
</feature>
<comment type="subcellular location">
    <subcellularLocation>
        <location evidence="1">Cell membrane</location>
        <topology evidence="1">Multi-pass membrane protein</topology>
    </subcellularLocation>
</comment>
<dbReference type="Pfam" id="PF13520">
    <property type="entry name" value="AA_permease_2"/>
    <property type="match status" value="1"/>
</dbReference>
<feature type="transmembrane region" description="Helical" evidence="6">
    <location>
        <begin position="188"/>
        <end position="206"/>
    </location>
</feature>
<dbReference type="InterPro" id="IPR050367">
    <property type="entry name" value="APC_superfamily"/>
</dbReference>
<feature type="transmembrane region" description="Helical" evidence="6">
    <location>
        <begin position="103"/>
        <end position="125"/>
    </location>
</feature>
<dbReference type="AlphaFoldDB" id="S5LYN5"/>
<keyword evidence="2" id="KW-1003">Cell membrane</keyword>
<feature type="transmembrane region" description="Helical" evidence="6">
    <location>
        <begin position="226"/>
        <end position="246"/>
    </location>
</feature>
<dbReference type="PIRSF" id="PIRSF006060">
    <property type="entry name" value="AA_transporter"/>
    <property type="match status" value="1"/>
</dbReference>
<keyword evidence="4 6" id="KW-1133">Transmembrane helix</keyword>
<dbReference type="Gene3D" id="1.20.1740.10">
    <property type="entry name" value="Amino acid/polyamine transporter I"/>
    <property type="match status" value="1"/>
</dbReference>
<evidence type="ECO:0000256" key="5">
    <source>
        <dbReference type="ARBA" id="ARBA00023136"/>
    </source>
</evidence>
<feature type="transmembrane region" description="Helical" evidence="6">
    <location>
        <begin position="54"/>
        <end position="74"/>
    </location>
</feature>
<evidence type="ECO:0000313" key="7">
    <source>
        <dbReference type="EMBL" id="AGR41661.1"/>
    </source>
</evidence>
<dbReference type="HOGENOM" id="CLU_039826_0_0_14"/>
<dbReference type="PANTHER" id="PTHR42770:SF7">
    <property type="entry name" value="MEMBRANE PROTEIN"/>
    <property type="match status" value="1"/>
</dbReference>
<evidence type="ECO:0000256" key="3">
    <source>
        <dbReference type="ARBA" id="ARBA00022692"/>
    </source>
</evidence>
<evidence type="ECO:0000256" key="1">
    <source>
        <dbReference type="ARBA" id="ARBA00004651"/>
    </source>
</evidence>
<dbReference type="RefSeq" id="WP_020834800.1">
    <property type="nucleotide sequence ID" value="NC_021846.1"/>
</dbReference>
<protein>
    <submittedName>
        <fullName evidence="7">Amino acid permease</fullName>
    </submittedName>
</protein>
<feature type="transmembrane region" description="Helical" evidence="6">
    <location>
        <begin position="460"/>
        <end position="479"/>
    </location>
</feature>
<dbReference type="InterPro" id="IPR002293">
    <property type="entry name" value="AA/rel_permease1"/>
</dbReference>
<evidence type="ECO:0000256" key="2">
    <source>
        <dbReference type="ARBA" id="ARBA00022475"/>
    </source>
</evidence>
<dbReference type="EMBL" id="CP005074">
    <property type="protein sequence ID" value="AGR41661.1"/>
    <property type="molecule type" value="Genomic_DNA"/>
</dbReference>